<name>A0ABR9J0S0_RHIVS</name>
<dbReference type="Gene3D" id="1.10.287.470">
    <property type="entry name" value="Helix hairpin bin"/>
    <property type="match status" value="1"/>
</dbReference>
<sequence length="418" mass="44532">MNIAVKLAYSKIERLLQACPKVDPAGRTFREDSAAVAPGLDRNTVADLKWISQASGTSLPDRRSFFSLIVLILGAAIVCPGRPALSQQTDGAALTVAATKPVERQWSETVPASGWLRPWHEAISAAEVGGLRITDVLVDVGSVVRKGQPLARLSDETVRAELRKEEAALATAKADLAKAETNAERARRMQGSGVLSDEKINEYLIAEQTAAAGVDSAEASLESQRIKLSQTTITAVDDGLITSRSAQLGAVVASGTELFRLVRQQRIEWQAEVSARYRPLLKEGLAATIFDPGGQQIRGTVRLVAPTVSTDTGRALVYVSLPPEAHAPIGLYATGQIEFGAQSALTVPDTALVTRDGMNYVFTLDGEARARRVRVEIGRRNSGDVEILSGLDRSAQVITTGGAFLSDGALLRVEGAAR</sequence>
<keyword evidence="5" id="KW-1185">Reference proteome</keyword>
<organism evidence="4 5">
    <name type="scientific">Rhizobium viscosum</name>
    <name type="common">Arthrobacter viscosus</name>
    <dbReference type="NCBI Taxonomy" id="1673"/>
    <lineage>
        <taxon>Bacteria</taxon>
        <taxon>Pseudomonadati</taxon>
        <taxon>Pseudomonadota</taxon>
        <taxon>Alphaproteobacteria</taxon>
        <taxon>Hyphomicrobiales</taxon>
        <taxon>Rhizobiaceae</taxon>
        <taxon>Rhizobium/Agrobacterium group</taxon>
        <taxon>Rhizobium</taxon>
    </lineage>
</organism>
<evidence type="ECO:0000313" key="4">
    <source>
        <dbReference type="EMBL" id="MBE1509068.1"/>
    </source>
</evidence>
<feature type="domain" description="YknX-like C-terminal permuted SH3-like" evidence="3">
    <location>
        <begin position="344"/>
        <end position="409"/>
    </location>
</feature>
<keyword evidence="2" id="KW-0175">Coiled coil</keyword>
<dbReference type="PANTHER" id="PTHR30469">
    <property type="entry name" value="MULTIDRUG RESISTANCE PROTEIN MDTA"/>
    <property type="match status" value="1"/>
</dbReference>
<comment type="similarity">
    <text evidence="1">Belongs to the membrane fusion protein (MFP) (TC 8.A.1) family.</text>
</comment>
<evidence type="ECO:0000259" key="3">
    <source>
        <dbReference type="Pfam" id="PF25989"/>
    </source>
</evidence>
<evidence type="ECO:0000313" key="5">
    <source>
        <dbReference type="Proteomes" id="UP000620262"/>
    </source>
</evidence>
<dbReference type="Pfam" id="PF25989">
    <property type="entry name" value="YknX_C"/>
    <property type="match status" value="1"/>
</dbReference>
<comment type="caution">
    <text evidence="4">The sequence shown here is derived from an EMBL/GenBank/DDBJ whole genome shotgun (WGS) entry which is preliminary data.</text>
</comment>
<feature type="coiled-coil region" evidence="2">
    <location>
        <begin position="162"/>
        <end position="189"/>
    </location>
</feature>
<proteinExistence type="inferred from homology"/>
<dbReference type="NCBIfam" id="TIGR01730">
    <property type="entry name" value="RND_mfp"/>
    <property type="match status" value="1"/>
</dbReference>
<evidence type="ECO:0000256" key="1">
    <source>
        <dbReference type="ARBA" id="ARBA00009477"/>
    </source>
</evidence>
<dbReference type="InterPro" id="IPR058637">
    <property type="entry name" value="YknX-like_C"/>
</dbReference>
<protein>
    <submittedName>
        <fullName evidence="4">RND family efflux transporter MFP subunit</fullName>
    </submittedName>
</protein>
<reference evidence="4 5" key="1">
    <citation type="submission" date="2020-10" db="EMBL/GenBank/DDBJ databases">
        <title>Sequencing the genomes of 1000 actinobacteria strains.</title>
        <authorList>
            <person name="Klenk H.-P."/>
        </authorList>
    </citation>
    <scope>NUCLEOTIDE SEQUENCE [LARGE SCALE GENOMIC DNA]</scope>
    <source>
        <strain evidence="4 5">DSM 7307</strain>
    </source>
</reference>
<dbReference type="PANTHER" id="PTHR30469:SF15">
    <property type="entry name" value="HLYD FAMILY OF SECRETION PROTEINS"/>
    <property type="match status" value="1"/>
</dbReference>
<dbReference type="Gene3D" id="2.40.50.100">
    <property type="match status" value="1"/>
</dbReference>
<dbReference type="SUPFAM" id="SSF111369">
    <property type="entry name" value="HlyD-like secretion proteins"/>
    <property type="match status" value="1"/>
</dbReference>
<accession>A0ABR9J0S0</accession>
<evidence type="ECO:0000256" key="2">
    <source>
        <dbReference type="SAM" id="Coils"/>
    </source>
</evidence>
<dbReference type="Proteomes" id="UP000620262">
    <property type="component" value="Unassembled WGS sequence"/>
</dbReference>
<dbReference type="Gene3D" id="2.40.30.170">
    <property type="match status" value="1"/>
</dbReference>
<dbReference type="InterPro" id="IPR006143">
    <property type="entry name" value="RND_pump_MFP"/>
</dbReference>
<dbReference type="Gene3D" id="2.40.420.20">
    <property type="match status" value="1"/>
</dbReference>
<gene>
    <name evidence="4" type="ORF">H4W29_006313</name>
</gene>
<dbReference type="EMBL" id="JADBEC010000002">
    <property type="protein sequence ID" value="MBE1509068.1"/>
    <property type="molecule type" value="Genomic_DNA"/>
</dbReference>